<dbReference type="EMBL" id="NIBU01000005">
    <property type="protein sequence ID" value="PHM37847.1"/>
    <property type="molecule type" value="Genomic_DNA"/>
</dbReference>
<gene>
    <name evidence="4" type="ORF">Xinn_00653</name>
    <name evidence="5" type="ORF">XIS1_600089</name>
</gene>
<organism evidence="5 6">
    <name type="scientific">Xenorhabdus innexi</name>
    <dbReference type="NCBI Taxonomy" id="290109"/>
    <lineage>
        <taxon>Bacteria</taxon>
        <taxon>Pseudomonadati</taxon>
        <taxon>Pseudomonadota</taxon>
        <taxon>Gammaproteobacteria</taxon>
        <taxon>Enterobacterales</taxon>
        <taxon>Morganellaceae</taxon>
        <taxon>Xenorhabdus</taxon>
    </lineage>
</organism>
<dbReference type="InterPro" id="IPR005068">
    <property type="entry name" value="Phage_lambda_Stf-r2"/>
</dbReference>
<keyword evidence="7" id="KW-1185">Reference proteome</keyword>
<dbReference type="Proteomes" id="UP000224871">
    <property type="component" value="Unassembled WGS sequence"/>
</dbReference>
<feature type="domain" description="Phage tail fibre protein N-terminal" evidence="3">
    <location>
        <begin position="1"/>
        <end position="120"/>
    </location>
</feature>
<evidence type="ECO:0000313" key="5">
    <source>
        <dbReference type="EMBL" id="SIP74323.1"/>
    </source>
</evidence>
<accession>A0A1N6MZM9</accession>
<dbReference type="AlphaFoldDB" id="A0A1N6MZM9"/>
<sequence length="723" mass="78904">MSNKYFALLTDSGANKLENAATSGNKLEITHMAVGDGHLPMPNADQSQLINEKHRAEIDRLFIDPNNPNQIIVEQVIPENEGNWWIREIGLYDEDNTLIAVGNCAALYKSQMQEQTVRMILPIGDRNLTGWIAELISGVATRSYVRGKIRDHAESRNHPDATLKNKGFVILSSAVDSNSETHAATPKAVKSIHELAQKAYDLANPENAGKKWVPLTRTINDHALNNDIRLMASDVGAYSKEETDTRIQANNEPVLHEVSQAMKLAETANQNATTAIKDAESKVPLTRTINDHALNNDIRLMASDVGAYSKEETDTRIQANNESVLHEASQAMKLAETANQNATTAIKDAESKVPLTRTINDHALNNDIRLMASDVGAYSKEETDTRIQANNEPVLHEVSQAMKLAETANHNATTAIKDAESKVPLTRRINGKELINDIKLMASDVGAYNKEETEQLIDGIKELANSANNNADSKVPMFRTINNKALLTDIMLNASDVDTYAKGEIDQQINAVRKLANDANNNVNGKVPLTRTVNNKALLTDIALTAFDVGAYSKSEIDSRIDKVTKNADGRLAKDENGADIPDKNAFVRNIGLGDLIGLKIESSVSGQDATIINLGKVTQISGMAIASAPIKPEHASMIGGITYYTNYYKIRLPISLSNGIISCHASIVCNNFDSQGPCHLADVKTQRSNSDGVGLSKDTLTISVTTPQLGWIPEFYYEVTGY</sequence>
<dbReference type="EMBL" id="FTLG01000204">
    <property type="protein sequence ID" value="SIP74323.1"/>
    <property type="molecule type" value="Genomic_DNA"/>
</dbReference>
<dbReference type="PANTHER" id="PTHR35191">
    <property type="entry name" value="PROPHAGE SIDE TAIL FIBER PROTEIN HOMOLOG STFQ-RELATED"/>
    <property type="match status" value="1"/>
</dbReference>
<dbReference type="Pfam" id="PF03406">
    <property type="entry name" value="Phage_fiber_2"/>
    <property type="match status" value="1"/>
</dbReference>
<evidence type="ECO:0000256" key="2">
    <source>
        <dbReference type="ARBA" id="ARBA00022581"/>
    </source>
</evidence>
<protein>
    <submittedName>
        <fullName evidence="4">Tail protein</fullName>
    </submittedName>
</protein>
<reference evidence="5" key="2">
    <citation type="submission" date="2016-12" db="EMBL/GenBank/DDBJ databases">
        <authorList>
            <person name="Song W.-J."/>
            <person name="Kurnit D.M."/>
        </authorList>
    </citation>
    <scope>NUCLEOTIDE SEQUENCE [LARGE SCALE GENOMIC DNA]</scope>
    <source>
        <strain evidence="5">HGB1681</strain>
    </source>
</reference>
<dbReference type="PANTHER" id="PTHR35191:SF1">
    <property type="entry name" value="PROPHAGE SIDE TAIL FIBER PROTEIN HOMOLOG STFQ-RELATED"/>
    <property type="match status" value="1"/>
</dbReference>
<dbReference type="InterPro" id="IPR022225">
    <property type="entry name" value="Phage_tail_fibre_N"/>
</dbReference>
<evidence type="ECO:0000259" key="3">
    <source>
        <dbReference type="Pfam" id="PF12571"/>
    </source>
</evidence>
<evidence type="ECO:0000313" key="7">
    <source>
        <dbReference type="Proteomes" id="UP000224871"/>
    </source>
</evidence>
<reference evidence="6" key="1">
    <citation type="submission" date="2016-12" db="EMBL/GenBank/DDBJ databases">
        <authorList>
            <person name="Gaudriault S."/>
        </authorList>
    </citation>
    <scope>NUCLEOTIDE SEQUENCE [LARGE SCALE GENOMIC DNA]</scope>
    <source>
        <strain evidence="6">HGB1681 (deposited as PTA-6826 in the American Type Culture Collection)</strain>
    </source>
</reference>
<dbReference type="GO" id="GO:0046718">
    <property type="term" value="P:symbiont entry into host cell"/>
    <property type="evidence" value="ECO:0007669"/>
    <property type="project" value="InterPro"/>
</dbReference>
<reference evidence="4 7" key="3">
    <citation type="journal article" date="2017" name="Nat. Microbiol.">
        <title>Natural product diversity associated with the nematode symbionts Photorhabdus and Xenorhabdus.</title>
        <authorList>
            <person name="Tobias N.J."/>
            <person name="Wolff H."/>
            <person name="Djahanschiri B."/>
            <person name="Grundmann F."/>
            <person name="Kronenwerth M."/>
            <person name="Shi Y.M."/>
            <person name="Simonyi S."/>
            <person name="Grun P."/>
            <person name="Shapiro-Ilan D."/>
            <person name="Pidot S.J."/>
            <person name="Stinear T.P."/>
            <person name="Ebersberger I."/>
            <person name="Bode H.B."/>
        </authorList>
    </citation>
    <scope>NUCLEOTIDE SEQUENCE [LARGE SCALE GENOMIC DNA]</scope>
    <source>
        <strain evidence="4 7">DSM 16336</strain>
    </source>
</reference>
<evidence type="ECO:0000256" key="1">
    <source>
        <dbReference type="ARBA" id="ARBA00004328"/>
    </source>
</evidence>
<keyword evidence="2" id="KW-0945">Host-virus interaction</keyword>
<comment type="subcellular location">
    <subcellularLocation>
        <location evidence="1">Virion</location>
    </subcellularLocation>
</comment>
<name>A0A1N6MZM9_9GAMM</name>
<dbReference type="RefSeq" id="WP_086953689.1">
    <property type="nucleotide sequence ID" value="NZ_CAWNQC010000248.1"/>
</dbReference>
<dbReference type="GO" id="GO:0019062">
    <property type="term" value="P:virion attachment to host cell"/>
    <property type="evidence" value="ECO:0007669"/>
    <property type="project" value="InterPro"/>
</dbReference>
<evidence type="ECO:0000313" key="4">
    <source>
        <dbReference type="EMBL" id="PHM37847.1"/>
    </source>
</evidence>
<dbReference type="OrthoDB" id="9810174at2"/>
<dbReference type="InterPro" id="IPR051934">
    <property type="entry name" value="Phage_Tail_Fiber_Structural"/>
</dbReference>
<dbReference type="Proteomes" id="UP000196435">
    <property type="component" value="Unassembled WGS sequence"/>
</dbReference>
<dbReference type="Pfam" id="PF12571">
    <property type="entry name" value="Phage_tail_fib"/>
    <property type="match status" value="1"/>
</dbReference>
<evidence type="ECO:0000313" key="6">
    <source>
        <dbReference type="Proteomes" id="UP000196435"/>
    </source>
</evidence>
<proteinExistence type="predicted"/>